<dbReference type="PANTHER" id="PTHR43861">
    <property type="entry name" value="TRANS-ACONITATE 2-METHYLTRANSFERASE-RELATED"/>
    <property type="match status" value="1"/>
</dbReference>
<reference evidence="3 4" key="1">
    <citation type="submission" date="2020-02" db="EMBL/GenBank/DDBJ databases">
        <authorList>
            <person name="Hogendoorn C."/>
        </authorList>
    </citation>
    <scope>NUCLEOTIDE SEQUENCE [LARGE SCALE GENOMIC DNA]</scope>
    <source>
        <strain evidence="3">R501</strain>
    </source>
</reference>
<dbReference type="Pfam" id="PF08241">
    <property type="entry name" value="Methyltransf_11"/>
    <property type="match status" value="1"/>
</dbReference>
<dbReference type="KEGG" id="hfv:R50_0171"/>
<dbReference type="CDD" id="cd02440">
    <property type="entry name" value="AdoMet_MTases"/>
    <property type="match status" value="1"/>
</dbReference>
<accession>A0A6F8ZD36</accession>
<keyword evidence="3" id="KW-0808">Transferase</keyword>
<evidence type="ECO:0000259" key="2">
    <source>
        <dbReference type="Pfam" id="PF08241"/>
    </source>
</evidence>
<dbReference type="Proteomes" id="UP000503399">
    <property type="component" value="Chromosome"/>
</dbReference>
<dbReference type="SUPFAM" id="SSF53335">
    <property type="entry name" value="S-adenosyl-L-methionine-dependent methyltransferases"/>
    <property type="match status" value="1"/>
</dbReference>
<dbReference type="Gene3D" id="3.40.50.150">
    <property type="entry name" value="Vaccinia Virus protein VP39"/>
    <property type="match status" value="1"/>
</dbReference>
<evidence type="ECO:0000313" key="4">
    <source>
        <dbReference type="Proteomes" id="UP000503399"/>
    </source>
</evidence>
<dbReference type="AlphaFoldDB" id="A0A6F8ZD36"/>
<organism evidence="3 4">
    <name type="scientific">Candidatus Hydrogenisulfobacillus filiaventi</name>
    <dbReference type="NCBI Taxonomy" id="2707344"/>
    <lineage>
        <taxon>Bacteria</taxon>
        <taxon>Bacillati</taxon>
        <taxon>Bacillota</taxon>
        <taxon>Clostridia</taxon>
        <taxon>Eubacteriales</taxon>
        <taxon>Clostridiales Family XVII. Incertae Sedis</taxon>
        <taxon>Candidatus Hydrogenisulfobacillus</taxon>
    </lineage>
</organism>
<gene>
    <name evidence="3" type="ORF">R50_0171</name>
</gene>
<dbReference type="GO" id="GO:0032259">
    <property type="term" value="P:methylation"/>
    <property type="evidence" value="ECO:0007669"/>
    <property type="project" value="UniProtKB-KW"/>
</dbReference>
<dbReference type="InterPro" id="IPR029063">
    <property type="entry name" value="SAM-dependent_MTases_sf"/>
</dbReference>
<feature type="domain" description="Methyltransferase type 11" evidence="2">
    <location>
        <begin position="45"/>
        <end position="138"/>
    </location>
</feature>
<sequence>MAGFDAAVAARYDRFCTTPLGHYVDTVERALLARQLALVPGMTVVDVGAGTGAYSLWLAEQGARVWAVEPSAAMRAVAAAKALPPAVTLLEGRAEALPLPDGLADRVLLQVTLEFVDDPTRALAEAVRVLRPGGRLVLGLIAADGAWAAHYRARARREPAGVWARARFFTPEGVAALLPPPPPRAQGGLFTGPEEFTGEEPARTREARPPAGARPGFWALAWDKP</sequence>
<keyword evidence="4" id="KW-1185">Reference proteome</keyword>
<dbReference type="EMBL" id="LR778114">
    <property type="protein sequence ID" value="CAB1127677.1"/>
    <property type="molecule type" value="Genomic_DNA"/>
</dbReference>
<evidence type="ECO:0000256" key="1">
    <source>
        <dbReference type="SAM" id="MobiDB-lite"/>
    </source>
</evidence>
<proteinExistence type="predicted"/>
<keyword evidence="3" id="KW-0489">Methyltransferase</keyword>
<dbReference type="GO" id="GO:0008757">
    <property type="term" value="F:S-adenosylmethionine-dependent methyltransferase activity"/>
    <property type="evidence" value="ECO:0007669"/>
    <property type="project" value="InterPro"/>
</dbReference>
<dbReference type="InterPro" id="IPR013216">
    <property type="entry name" value="Methyltransf_11"/>
</dbReference>
<name>A0A6F8ZD36_9FIRM</name>
<evidence type="ECO:0000313" key="3">
    <source>
        <dbReference type="EMBL" id="CAB1127677.1"/>
    </source>
</evidence>
<protein>
    <submittedName>
        <fullName evidence="3">Putative Methyltransferase domain-containing protein</fullName>
    </submittedName>
</protein>
<feature type="region of interest" description="Disordered" evidence="1">
    <location>
        <begin position="187"/>
        <end position="215"/>
    </location>
</feature>